<sequence length="176" mass="20207">MENRRLLFRVILKSLFFVGLFVLIAVFVNSLFTNQQDNNQKVKKEKQIATVAIDISDMRKGEIRKVRWGVKEAAVLYRQFTKKAQSEEGSDSSKDTLHKSLSTETRSIKPEYFVFINHGDSGNCPLYYAKGEFNDTCSKNVFDENGLPVFPNQLSYQLTIPPHYFDGNLIKIGAWE</sequence>
<organism evidence="2 3">
    <name type="scientific">Cocleimonas flava</name>
    <dbReference type="NCBI Taxonomy" id="634765"/>
    <lineage>
        <taxon>Bacteria</taxon>
        <taxon>Pseudomonadati</taxon>
        <taxon>Pseudomonadota</taxon>
        <taxon>Gammaproteobacteria</taxon>
        <taxon>Thiotrichales</taxon>
        <taxon>Thiotrichaceae</taxon>
        <taxon>Cocleimonas</taxon>
    </lineage>
</organism>
<dbReference type="RefSeq" id="WP_131906588.1">
    <property type="nucleotide sequence ID" value="NZ_BAAAFU010000006.1"/>
</dbReference>
<reference evidence="2 3" key="1">
    <citation type="submission" date="2019-03" db="EMBL/GenBank/DDBJ databases">
        <title>Genomic Encyclopedia of Type Strains, Phase IV (KMG-IV): sequencing the most valuable type-strain genomes for metagenomic binning, comparative biology and taxonomic classification.</title>
        <authorList>
            <person name="Goeker M."/>
        </authorList>
    </citation>
    <scope>NUCLEOTIDE SEQUENCE [LARGE SCALE GENOMIC DNA]</scope>
    <source>
        <strain evidence="2 3">DSM 24830</strain>
    </source>
</reference>
<keyword evidence="3" id="KW-1185">Reference proteome</keyword>
<dbReference type="Proteomes" id="UP000294887">
    <property type="component" value="Unassembled WGS sequence"/>
</dbReference>
<protein>
    <submittedName>
        <fullName evidence="2">Uncharacterized protein</fullName>
    </submittedName>
</protein>
<dbReference type="AlphaFoldDB" id="A0A4R1EY86"/>
<keyword evidence="1" id="KW-0472">Membrane</keyword>
<dbReference type="GO" id="GO:0051537">
    <property type="term" value="F:2 iron, 2 sulfur cluster binding"/>
    <property type="evidence" value="ECO:0007669"/>
    <property type="project" value="InterPro"/>
</dbReference>
<keyword evidence="1" id="KW-0812">Transmembrane</keyword>
<feature type="transmembrane region" description="Helical" evidence="1">
    <location>
        <begin position="12"/>
        <end position="32"/>
    </location>
</feature>
<evidence type="ECO:0000313" key="3">
    <source>
        <dbReference type="Proteomes" id="UP000294887"/>
    </source>
</evidence>
<evidence type="ECO:0000256" key="1">
    <source>
        <dbReference type="SAM" id="Phobius"/>
    </source>
</evidence>
<accession>A0A4R1EY86</accession>
<dbReference type="OrthoDB" id="5624396at2"/>
<keyword evidence="1" id="KW-1133">Transmembrane helix</keyword>
<dbReference type="InterPro" id="IPR036922">
    <property type="entry name" value="Rieske_2Fe-2S_sf"/>
</dbReference>
<evidence type="ECO:0000313" key="2">
    <source>
        <dbReference type="EMBL" id="TCJ84859.1"/>
    </source>
</evidence>
<dbReference type="Gene3D" id="2.102.10.10">
    <property type="entry name" value="Rieske [2Fe-2S] iron-sulphur domain"/>
    <property type="match status" value="1"/>
</dbReference>
<gene>
    <name evidence="2" type="ORF">EV695_2822</name>
</gene>
<comment type="caution">
    <text evidence="2">The sequence shown here is derived from an EMBL/GenBank/DDBJ whole genome shotgun (WGS) entry which is preliminary data.</text>
</comment>
<proteinExistence type="predicted"/>
<name>A0A4R1EY86_9GAMM</name>
<dbReference type="EMBL" id="SMFQ01000004">
    <property type="protein sequence ID" value="TCJ84859.1"/>
    <property type="molecule type" value="Genomic_DNA"/>
</dbReference>